<dbReference type="SMART" id="SM00567">
    <property type="entry name" value="EZ_HEAT"/>
    <property type="match status" value="3"/>
</dbReference>
<dbReference type="InterPro" id="IPR004155">
    <property type="entry name" value="PBS_lyase_HEAT"/>
</dbReference>
<name>A0A2L0EYB3_SORCE</name>
<dbReference type="InterPro" id="IPR016024">
    <property type="entry name" value="ARM-type_fold"/>
</dbReference>
<dbReference type="PANTHER" id="PTHR12697:SF5">
    <property type="entry name" value="DEOXYHYPUSINE HYDROXYLASE"/>
    <property type="match status" value="1"/>
</dbReference>
<proteinExistence type="predicted"/>
<comment type="function">
    <text evidence="1">Catalyzes the hydroxylation of the N(6)-(4-aminobutyl)-L-lysine intermediate produced by deoxyhypusine synthase/DHPS on a critical lysine of the eukaryotic translation initiation factor 5A/eIF-5A. This is the second step of the post-translational modification of that lysine into an unusual amino acid residue named hypusine. Hypusination is unique to mature eIF-5A factor and is essential for its function.</text>
</comment>
<dbReference type="InterPro" id="IPR021133">
    <property type="entry name" value="HEAT_type_2"/>
</dbReference>
<evidence type="ECO:0000256" key="1">
    <source>
        <dbReference type="ARBA" id="ARBA00045876"/>
    </source>
</evidence>
<dbReference type="EMBL" id="CP012673">
    <property type="protein sequence ID" value="AUX44229.1"/>
    <property type="molecule type" value="Genomic_DNA"/>
</dbReference>
<dbReference type="InterPro" id="IPR011989">
    <property type="entry name" value="ARM-like"/>
</dbReference>
<dbReference type="SUPFAM" id="SSF48371">
    <property type="entry name" value="ARM repeat"/>
    <property type="match status" value="1"/>
</dbReference>
<dbReference type="Proteomes" id="UP000238348">
    <property type="component" value="Chromosome"/>
</dbReference>
<protein>
    <recommendedName>
        <fullName evidence="4">HEAT repeat domain-containing protein</fullName>
    </recommendedName>
</protein>
<dbReference type="PROSITE" id="PS50077">
    <property type="entry name" value="HEAT_REPEAT"/>
    <property type="match status" value="1"/>
</dbReference>
<dbReference type="RefSeq" id="WP_159397364.1">
    <property type="nucleotide sequence ID" value="NZ_CP012673.1"/>
</dbReference>
<dbReference type="Gene3D" id="1.25.10.10">
    <property type="entry name" value="Leucine-rich Repeat Variant"/>
    <property type="match status" value="1"/>
</dbReference>
<dbReference type="AlphaFoldDB" id="A0A2L0EYB3"/>
<reference evidence="2 3" key="1">
    <citation type="submission" date="2015-09" db="EMBL/GenBank/DDBJ databases">
        <title>Sorangium comparison.</title>
        <authorList>
            <person name="Zaburannyi N."/>
            <person name="Bunk B."/>
            <person name="Overmann J."/>
            <person name="Mueller R."/>
        </authorList>
    </citation>
    <scope>NUCLEOTIDE SEQUENCE [LARGE SCALE GENOMIC DNA]</scope>
    <source>
        <strain evidence="2 3">So ce26</strain>
    </source>
</reference>
<evidence type="ECO:0008006" key="4">
    <source>
        <dbReference type="Google" id="ProtNLM"/>
    </source>
</evidence>
<organism evidence="2 3">
    <name type="scientific">Sorangium cellulosum</name>
    <name type="common">Polyangium cellulosum</name>
    <dbReference type="NCBI Taxonomy" id="56"/>
    <lineage>
        <taxon>Bacteria</taxon>
        <taxon>Pseudomonadati</taxon>
        <taxon>Myxococcota</taxon>
        <taxon>Polyangia</taxon>
        <taxon>Polyangiales</taxon>
        <taxon>Polyangiaceae</taxon>
        <taxon>Sorangium</taxon>
    </lineage>
</organism>
<dbReference type="GO" id="GO:0016491">
    <property type="term" value="F:oxidoreductase activity"/>
    <property type="evidence" value="ECO:0007669"/>
    <property type="project" value="TreeGrafter"/>
</dbReference>
<accession>A0A2L0EYB3</accession>
<dbReference type="Pfam" id="PF13646">
    <property type="entry name" value="HEAT_2"/>
    <property type="match status" value="1"/>
</dbReference>
<sequence length="177" mass="19329">MKKDVLEWVREAPFDDLAAQMRKPNFSYDDWFARGRALPGVVDTLIEILEEEELSRPSGDGMRVAYALGWLGDRRRRGVDALLRALGSEDVPLRIEAAAALGRQGDASVLPTLERLLADEKEDINVRGNACIAIGRIGSPSSEPLLRQMLHAREAFLVACAKEALRLLGAAGPAKAP</sequence>
<evidence type="ECO:0000313" key="3">
    <source>
        <dbReference type="Proteomes" id="UP000238348"/>
    </source>
</evidence>
<gene>
    <name evidence="2" type="ORF">SOCE26_056930</name>
</gene>
<dbReference type="PANTHER" id="PTHR12697">
    <property type="entry name" value="PBS LYASE HEAT-LIKE PROTEIN"/>
    <property type="match status" value="1"/>
</dbReference>
<evidence type="ECO:0000313" key="2">
    <source>
        <dbReference type="EMBL" id="AUX44229.1"/>
    </source>
</evidence>
<dbReference type="OrthoDB" id="9812352at2"/>